<proteinExistence type="predicted"/>
<sequence>MAARTTTISWDGDLSDAFILKQGTKQGAQLSTTLYKVYHNHLLNTNGDSAIRVPTPTCADDTATLANTQEELQAVLDIVEYNTKRKPVKINPDKSELLTLECKQPKEVTLACAPIATVTSVKHLGIDRTAKNTVDSDRTVYAALGPGLHARKGLSPEVSFHVWKIYVILRFLYGIEVQVLSSTNLRKLQAFQRKVLRHLQGSPERSSNAAVYTLLVIETRIS</sequence>
<name>A0A9D4FQG2_DREPO</name>
<reference evidence="2" key="2">
    <citation type="submission" date="2020-11" db="EMBL/GenBank/DDBJ databases">
        <authorList>
            <person name="McCartney M.A."/>
            <person name="Auch B."/>
            <person name="Kono T."/>
            <person name="Mallez S."/>
            <person name="Becker A."/>
            <person name="Gohl D.M."/>
            <person name="Silverstein K.A.T."/>
            <person name="Koren S."/>
            <person name="Bechman K.B."/>
            <person name="Herman A."/>
            <person name="Abrahante J.E."/>
            <person name="Garbe J."/>
        </authorList>
    </citation>
    <scope>NUCLEOTIDE SEQUENCE</scope>
    <source>
        <strain evidence="2">Duluth1</strain>
        <tissue evidence="2">Whole animal</tissue>
    </source>
</reference>
<feature type="domain" description="Reverse transcriptase" evidence="1">
    <location>
        <begin position="16"/>
        <end position="126"/>
    </location>
</feature>
<accession>A0A9D4FQG2</accession>
<gene>
    <name evidence="2" type="ORF">DPMN_156780</name>
</gene>
<dbReference type="InterPro" id="IPR000477">
    <property type="entry name" value="RT_dom"/>
</dbReference>
<dbReference type="AlphaFoldDB" id="A0A9D4FQG2"/>
<reference evidence="2" key="1">
    <citation type="journal article" date="2019" name="bioRxiv">
        <title>The Genome of the Zebra Mussel, Dreissena polymorpha: A Resource for Invasive Species Research.</title>
        <authorList>
            <person name="McCartney M.A."/>
            <person name="Auch B."/>
            <person name="Kono T."/>
            <person name="Mallez S."/>
            <person name="Zhang Y."/>
            <person name="Obille A."/>
            <person name="Becker A."/>
            <person name="Abrahante J.E."/>
            <person name="Garbe J."/>
            <person name="Badalamenti J.P."/>
            <person name="Herman A."/>
            <person name="Mangelson H."/>
            <person name="Liachko I."/>
            <person name="Sullivan S."/>
            <person name="Sone E.D."/>
            <person name="Koren S."/>
            <person name="Silverstein K.A.T."/>
            <person name="Beckman K.B."/>
            <person name="Gohl D.M."/>
        </authorList>
    </citation>
    <scope>NUCLEOTIDE SEQUENCE</scope>
    <source>
        <strain evidence="2">Duluth1</strain>
        <tissue evidence="2">Whole animal</tissue>
    </source>
</reference>
<keyword evidence="3" id="KW-1185">Reference proteome</keyword>
<dbReference type="EMBL" id="JAIWYP010000007">
    <property type="protein sequence ID" value="KAH3803080.1"/>
    <property type="molecule type" value="Genomic_DNA"/>
</dbReference>
<dbReference type="Pfam" id="PF00078">
    <property type="entry name" value="RVT_1"/>
    <property type="match status" value="1"/>
</dbReference>
<comment type="caution">
    <text evidence="2">The sequence shown here is derived from an EMBL/GenBank/DDBJ whole genome shotgun (WGS) entry which is preliminary data.</text>
</comment>
<dbReference type="Proteomes" id="UP000828390">
    <property type="component" value="Unassembled WGS sequence"/>
</dbReference>
<evidence type="ECO:0000313" key="2">
    <source>
        <dbReference type="EMBL" id="KAH3803080.1"/>
    </source>
</evidence>
<evidence type="ECO:0000259" key="1">
    <source>
        <dbReference type="Pfam" id="PF00078"/>
    </source>
</evidence>
<protein>
    <recommendedName>
        <fullName evidence="1">Reverse transcriptase domain-containing protein</fullName>
    </recommendedName>
</protein>
<evidence type="ECO:0000313" key="3">
    <source>
        <dbReference type="Proteomes" id="UP000828390"/>
    </source>
</evidence>
<organism evidence="2 3">
    <name type="scientific">Dreissena polymorpha</name>
    <name type="common">Zebra mussel</name>
    <name type="synonym">Mytilus polymorpha</name>
    <dbReference type="NCBI Taxonomy" id="45954"/>
    <lineage>
        <taxon>Eukaryota</taxon>
        <taxon>Metazoa</taxon>
        <taxon>Spiralia</taxon>
        <taxon>Lophotrochozoa</taxon>
        <taxon>Mollusca</taxon>
        <taxon>Bivalvia</taxon>
        <taxon>Autobranchia</taxon>
        <taxon>Heteroconchia</taxon>
        <taxon>Euheterodonta</taxon>
        <taxon>Imparidentia</taxon>
        <taxon>Neoheterodontei</taxon>
        <taxon>Myida</taxon>
        <taxon>Dreissenoidea</taxon>
        <taxon>Dreissenidae</taxon>
        <taxon>Dreissena</taxon>
    </lineage>
</organism>